<comment type="caution">
    <text evidence="1">The sequence shown here is derived from an EMBL/GenBank/DDBJ whole genome shotgun (WGS) entry which is preliminary data.</text>
</comment>
<dbReference type="Gene3D" id="1.20.140.40">
    <property type="entry name" value="Invertase/pectin methylesterase inhibitor family protein"/>
    <property type="match status" value="1"/>
</dbReference>
<organism evidence="1 2">
    <name type="scientific">Malus domestica</name>
    <name type="common">Apple</name>
    <name type="synonym">Pyrus malus</name>
    <dbReference type="NCBI Taxonomy" id="3750"/>
    <lineage>
        <taxon>Eukaryota</taxon>
        <taxon>Viridiplantae</taxon>
        <taxon>Streptophyta</taxon>
        <taxon>Embryophyta</taxon>
        <taxon>Tracheophyta</taxon>
        <taxon>Spermatophyta</taxon>
        <taxon>Magnoliopsida</taxon>
        <taxon>eudicotyledons</taxon>
        <taxon>Gunneridae</taxon>
        <taxon>Pentapetalae</taxon>
        <taxon>rosids</taxon>
        <taxon>fabids</taxon>
        <taxon>Rosales</taxon>
        <taxon>Rosaceae</taxon>
        <taxon>Amygdaloideae</taxon>
        <taxon>Maleae</taxon>
        <taxon>Malus</taxon>
    </lineage>
</organism>
<dbReference type="Proteomes" id="UP000290289">
    <property type="component" value="Chromosome 3"/>
</dbReference>
<evidence type="ECO:0000313" key="1">
    <source>
        <dbReference type="EMBL" id="RXI02915.1"/>
    </source>
</evidence>
<protein>
    <recommendedName>
        <fullName evidence="3">Pectinesterase inhibitor domain-containing protein</fullName>
    </recommendedName>
</protein>
<keyword evidence="2" id="KW-1185">Reference proteome</keyword>
<sequence>MIYADTAKVRETVDLINELINDEPGNIPAEDCRNNYNDVIQITLPQATEAFSKGAYKSVELGMVNIVANADSRETGFSGGSPFKDQSKAVHDLAYVAAAIARVLPS</sequence>
<gene>
    <name evidence="1" type="ORF">DVH24_002993</name>
</gene>
<proteinExistence type="predicted"/>
<dbReference type="STRING" id="3750.A0A498KAP9"/>
<reference evidence="1 2" key="1">
    <citation type="submission" date="2018-10" db="EMBL/GenBank/DDBJ databases">
        <title>A high-quality apple genome assembly.</title>
        <authorList>
            <person name="Hu J."/>
        </authorList>
    </citation>
    <scope>NUCLEOTIDE SEQUENCE [LARGE SCALE GENOMIC DNA]</scope>
    <source>
        <strain evidence="2">cv. HFTH1</strain>
        <tissue evidence="1">Young leaf</tissue>
    </source>
</reference>
<dbReference type="SUPFAM" id="SSF101148">
    <property type="entry name" value="Plant invertase/pectin methylesterase inhibitor"/>
    <property type="match status" value="1"/>
</dbReference>
<dbReference type="AlphaFoldDB" id="A0A498KAP9"/>
<evidence type="ECO:0000313" key="2">
    <source>
        <dbReference type="Proteomes" id="UP000290289"/>
    </source>
</evidence>
<evidence type="ECO:0008006" key="3">
    <source>
        <dbReference type="Google" id="ProtNLM"/>
    </source>
</evidence>
<name>A0A498KAP9_MALDO</name>
<dbReference type="EMBL" id="RDQH01000329">
    <property type="protein sequence ID" value="RXI02915.1"/>
    <property type="molecule type" value="Genomic_DNA"/>
</dbReference>
<dbReference type="InterPro" id="IPR035513">
    <property type="entry name" value="Invertase/methylesterase_inhib"/>
</dbReference>
<accession>A0A498KAP9</accession>